<reference evidence="3" key="1">
    <citation type="submission" date="2022-12" db="EMBL/GenBank/DDBJ databases">
        <title>Reference genome sequencing for broad-spectrum identification of bacterial and archaeal isolates by mass spectrometry.</title>
        <authorList>
            <person name="Sekiguchi Y."/>
            <person name="Tourlousse D.M."/>
        </authorList>
    </citation>
    <scope>NUCLEOTIDE SEQUENCE</scope>
    <source>
        <strain evidence="3">14</strain>
    </source>
</reference>
<feature type="transmembrane region" description="Helical" evidence="2">
    <location>
        <begin position="43"/>
        <end position="68"/>
    </location>
</feature>
<feature type="region of interest" description="Disordered" evidence="1">
    <location>
        <begin position="1"/>
        <end position="24"/>
    </location>
</feature>
<keyword evidence="2" id="KW-0812">Transmembrane</keyword>
<accession>A0A9W6FSH5</accession>
<proteinExistence type="predicted"/>
<feature type="transmembrane region" description="Helical" evidence="2">
    <location>
        <begin position="80"/>
        <end position="105"/>
    </location>
</feature>
<evidence type="ECO:0000313" key="3">
    <source>
        <dbReference type="EMBL" id="GLI28158.1"/>
    </source>
</evidence>
<sequence length="119" mass="12437">MLQAHGNAAAPTSQSSASGPRPCPILVHVTTSTPPSDHRAERVLAYMVAGTVGFSILAFFAVMIATLSGVGDNDGFSQGIWPFIIVLPLIGLPIGFLLLVALLIVNGVRRARESRRGSA</sequence>
<dbReference type="AlphaFoldDB" id="A0A9W6FSH5"/>
<protein>
    <recommendedName>
        <fullName evidence="5">Multidrug ABC transporter ATPase</fullName>
    </recommendedName>
</protein>
<evidence type="ECO:0008006" key="5">
    <source>
        <dbReference type="Google" id="ProtNLM"/>
    </source>
</evidence>
<name>A0A9W6FSH5_9MICO</name>
<dbReference type="EMBL" id="BSDP01000001">
    <property type="protein sequence ID" value="GLI28158.1"/>
    <property type="molecule type" value="Genomic_DNA"/>
</dbReference>
<keyword evidence="4" id="KW-1185">Reference proteome</keyword>
<keyword evidence="2" id="KW-0472">Membrane</keyword>
<evidence type="ECO:0000313" key="4">
    <source>
        <dbReference type="Proteomes" id="UP001144396"/>
    </source>
</evidence>
<comment type="caution">
    <text evidence="3">The sequence shown here is derived from an EMBL/GenBank/DDBJ whole genome shotgun (WGS) entry which is preliminary data.</text>
</comment>
<organism evidence="3 4">
    <name type="scientific">Agromyces rhizosphaerae</name>
    <dbReference type="NCBI Taxonomy" id="88374"/>
    <lineage>
        <taxon>Bacteria</taxon>
        <taxon>Bacillati</taxon>
        <taxon>Actinomycetota</taxon>
        <taxon>Actinomycetes</taxon>
        <taxon>Micrococcales</taxon>
        <taxon>Microbacteriaceae</taxon>
        <taxon>Agromyces</taxon>
    </lineage>
</organism>
<evidence type="ECO:0000256" key="1">
    <source>
        <dbReference type="SAM" id="MobiDB-lite"/>
    </source>
</evidence>
<gene>
    <name evidence="3" type="ORF">ARHIZOSPH14_24000</name>
</gene>
<keyword evidence="2" id="KW-1133">Transmembrane helix</keyword>
<dbReference type="Proteomes" id="UP001144396">
    <property type="component" value="Unassembled WGS sequence"/>
</dbReference>
<evidence type="ECO:0000256" key="2">
    <source>
        <dbReference type="SAM" id="Phobius"/>
    </source>
</evidence>